<sequence length="359" mass="39838">MAPEPIIQHWLHSISGREESSEGTNLPYKRRRRISDSHLPWIAPAPSQLGYKLDYVPELDEGKDCSPAAIKRGLGDGGVKVLYMSESDGLPHSADACEFLSFLTREDRGTVEHMDGDTDAIKTVTEAACKFEAEGRGKGSWVFEVAYPMMQLAVKGTNLESWSVQGETAHADYGMCCPTHETIDCTIDLVAGLSPVHWEGQYEQYANQGYGLFETFSHVDGKYGHSSKRLLGPGVKVTDSCNGFEMAEVDLGVWMGGLIRWGFENRRGVDTPPPVVGCIMTGQRWEFYIIYGLAERWMPEDPGEPDTVLGEVHVYGPLGDLTGWTDTEDTTAFLLETLRRVMEYTGSSYANLLFDTILK</sequence>
<name>A0A1L9RCL5_ASPWE</name>
<dbReference type="Pfam" id="PF20516">
    <property type="entry name" value="PDDEXK_12"/>
    <property type="match status" value="1"/>
</dbReference>
<dbReference type="OrthoDB" id="4161186at2759"/>
<evidence type="ECO:0000313" key="2">
    <source>
        <dbReference type="EMBL" id="OJJ32669.1"/>
    </source>
</evidence>
<protein>
    <recommendedName>
        <fullName evidence="1">PD-(D/E)XK nuclease-like domain-containing protein</fullName>
    </recommendedName>
</protein>
<feature type="domain" description="PD-(D/E)XK nuclease-like" evidence="1">
    <location>
        <begin position="110"/>
        <end position="328"/>
    </location>
</feature>
<dbReference type="EMBL" id="KV878214">
    <property type="protein sequence ID" value="OJJ32669.1"/>
    <property type="molecule type" value="Genomic_DNA"/>
</dbReference>
<dbReference type="AlphaFoldDB" id="A0A1L9RCL5"/>
<proteinExistence type="predicted"/>
<dbReference type="RefSeq" id="XP_040686346.1">
    <property type="nucleotide sequence ID" value="XM_040839123.1"/>
</dbReference>
<organism evidence="2 3">
    <name type="scientific">Aspergillus wentii DTO 134E9</name>
    <dbReference type="NCBI Taxonomy" id="1073089"/>
    <lineage>
        <taxon>Eukaryota</taxon>
        <taxon>Fungi</taxon>
        <taxon>Dikarya</taxon>
        <taxon>Ascomycota</taxon>
        <taxon>Pezizomycotina</taxon>
        <taxon>Eurotiomycetes</taxon>
        <taxon>Eurotiomycetidae</taxon>
        <taxon>Eurotiales</taxon>
        <taxon>Aspergillaceae</taxon>
        <taxon>Aspergillus</taxon>
        <taxon>Aspergillus subgen. Cremei</taxon>
    </lineage>
</organism>
<keyword evidence="3" id="KW-1185">Reference proteome</keyword>
<reference evidence="3" key="1">
    <citation type="journal article" date="2017" name="Genome Biol.">
        <title>Comparative genomics reveals high biological diversity and specific adaptations in the industrially and medically important fungal genus Aspergillus.</title>
        <authorList>
            <person name="de Vries R.P."/>
            <person name="Riley R."/>
            <person name="Wiebenga A."/>
            <person name="Aguilar-Osorio G."/>
            <person name="Amillis S."/>
            <person name="Uchima C.A."/>
            <person name="Anderluh G."/>
            <person name="Asadollahi M."/>
            <person name="Askin M."/>
            <person name="Barry K."/>
            <person name="Battaglia E."/>
            <person name="Bayram O."/>
            <person name="Benocci T."/>
            <person name="Braus-Stromeyer S.A."/>
            <person name="Caldana C."/>
            <person name="Canovas D."/>
            <person name="Cerqueira G.C."/>
            <person name="Chen F."/>
            <person name="Chen W."/>
            <person name="Choi C."/>
            <person name="Clum A."/>
            <person name="Dos Santos R.A."/>
            <person name="Damasio A.R."/>
            <person name="Diallinas G."/>
            <person name="Emri T."/>
            <person name="Fekete E."/>
            <person name="Flipphi M."/>
            <person name="Freyberg S."/>
            <person name="Gallo A."/>
            <person name="Gournas C."/>
            <person name="Habgood R."/>
            <person name="Hainaut M."/>
            <person name="Harispe M.L."/>
            <person name="Henrissat B."/>
            <person name="Hilden K.S."/>
            <person name="Hope R."/>
            <person name="Hossain A."/>
            <person name="Karabika E."/>
            <person name="Karaffa L."/>
            <person name="Karanyi Z."/>
            <person name="Krasevec N."/>
            <person name="Kuo A."/>
            <person name="Kusch H."/>
            <person name="LaButti K."/>
            <person name="Lagendijk E.L."/>
            <person name="Lapidus A."/>
            <person name="Levasseur A."/>
            <person name="Lindquist E."/>
            <person name="Lipzen A."/>
            <person name="Logrieco A.F."/>
            <person name="MacCabe A."/>
            <person name="Maekelae M.R."/>
            <person name="Malavazi I."/>
            <person name="Melin P."/>
            <person name="Meyer V."/>
            <person name="Mielnichuk N."/>
            <person name="Miskei M."/>
            <person name="Molnar A.P."/>
            <person name="Mule G."/>
            <person name="Ngan C.Y."/>
            <person name="Orejas M."/>
            <person name="Orosz E."/>
            <person name="Ouedraogo J.P."/>
            <person name="Overkamp K.M."/>
            <person name="Park H.-S."/>
            <person name="Perrone G."/>
            <person name="Piumi F."/>
            <person name="Punt P.J."/>
            <person name="Ram A.F."/>
            <person name="Ramon A."/>
            <person name="Rauscher S."/>
            <person name="Record E."/>
            <person name="Riano-Pachon D.M."/>
            <person name="Robert V."/>
            <person name="Roehrig J."/>
            <person name="Ruller R."/>
            <person name="Salamov A."/>
            <person name="Salih N.S."/>
            <person name="Samson R.A."/>
            <person name="Sandor E."/>
            <person name="Sanguinetti M."/>
            <person name="Schuetze T."/>
            <person name="Sepcic K."/>
            <person name="Shelest E."/>
            <person name="Sherlock G."/>
            <person name="Sophianopoulou V."/>
            <person name="Squina F.M."/>
            <person name="Sun H."/>
            <person name="Susca A."/>
            <person name="Todd R.B."/>
            <person name="Tsang A."/>
            <person name="Unkles S.E."/>
            <person name="van de Wiele N."/>
            <person name="van Rossen-Uffink D."/>
            <person name="Oliveira J.V."/>
            <person name="Vesth T.C."/>
            <person name="Visser J."/>
            <person name="Yu J.-H."/>
            <person name="Zhou M."/>
            <person name="Andersen M.R."/>
            <person name="Archer D.B."/>
            <person name="Baker S.E."/>
            <person name="Benoit I."/>
            <person name="Brakhage A.A."/>
            <person name="Braus G.H."/>
            <person name="Fischer R."/>
            <person name="Frisvad J.C."/>
            <person name="Goldman G.H."/>
            <person name="Houbraken J."/>
            <person name="Oakley B."/>
            <person name="Pocsi I."/>
            <person name="Scazzocchio C."/>
            <person name="Seiboth B."/>
            <person name="vanKuyk P.A."/>
            <person name="Wortman J."/>
            <person name="Dyer P.S."/>
            <person name="Grigoriev I.V."/>
        </authorList>
    </citation>
    <scope>NUCLEOTIDE SEQUENCE [LARGE SCALE GENOMIC DNA]</scope>
    <source>
        <strain evidence="3">DTO 134E9</strain>
    </source>
</reference>
<accession>A0A1L9RCL5</accession>
<evidence type="ECO:0000259" key="1">
    <source>
        <dbReference type="Pfam" id="PF20516"/>
    </source>
</evidence>
<evidence type="ECO:0000313" key="3">
    <source>
        <dbReference type="Proteomes" id="UP000184383"/>
    </source>
</evidence>
<dbReference type="GeneID" id="63754971"/>
<dbReference type="STRING" id="1073089.A0A1L9RCL5"/>
<gene>
    <name evidence="2" type="ORF">ASPWEDRAFT_70348</name>
</gene>
<dbReference type="Proteomes" id="UP000184383">
    <property type="component" value="Unassembled WGS sequence"/>
</dbReference>
<dbReference type="VEuPathDB" id="FungiDB:ASPWEDRAFT_70348"/>
<dbReference type="InterPro" id="IPR046797">
    <property type="entry name" value="PDDEXK_12"/>
</dbReference>